<evidence type="ECO:0000256" key="1">
    <source>
        <dbReference type="SAM" id="MobiDB-lite"/>
    </source>
</evidence>
<dbReference type="AlphaFoldDB" id="A0AAD3SMI4"/>
<protein>
    <submittedName>
        <fullName evidence="2">Uncharacterized protein</fullName>
    </submittedName>
</protein>
<evidence type="ECO:0000313" key="2">
    <source>
        <dbReference type="EMBL" id="GMH13837.1"/>
    </source>
</evidence>
<comment type="caution">
    <text evidence="2">The sequence shown here is derived from an EMBL/GenBank/DDBJ whole genome shotgun (WGS) entry which is preliminary data.</text>
</comment>
<keyword evidence="3" id="KW-1185">Reference proteome</keyword>
<dbReference type="Proteomes" id="UP001279734">
    <property type="component" value="Unassembled WGS sequence"/>
</dbReference>
<sequence length="170" mass="18659">MLLPIEGSHMYSSGVEDFVVVIIVYFLGVWSSYWHGEELDCEVDHVAWGLGLELFHCLSFHEFGTQPGKRCPCALPIFLVWRVDLKDGPLDEELTNAWPIGRVDTLGRSQKGLAWSGSSQGGLGRRGLCHRAATGRRESTQSGSGGSRSDQRGSCCGVLPHAEEDQLRAD</sequence>
<accession>A0AAD3SMI4</accession>
<organism evidence="2 3">
    <name type="scientific">Nepenthes gracilis</name>
    <name type="common">Slender pitcher plant</name>
    <dbReference type="NCBI Taxonomy" id="150966"/>
    <lineage>
        <taxon>Eukaryota</taxon>
        <taxon>Viridiplantae</taxon>
        <taxon>Streptophyta</taxon>
        <taxon>Embryophyta</taxon>
        <taxon>Tracheophyta</taxon>
        <taxon>Spermatophyta</taxon>
        <taxon>Magnoliopsida</taxon>
        <taxon>eudicotyledons</taxon>
        <taxon>Gunneridae</taxon>
        <taxon>Pentapetalae</taxon>
        <taxon>Caryophyllales</taxon>
        <taxon>Nepenthaceae</taxon>
        <taxon>Nepenthes</taxon>
    </lineage>
</organism>
<reference evidence="2" key="1">
    <citation type="submission" date="2023-05" db="EMBL/GenBank/DDBJ databases">
        <title>Nepenthes gracilis genome sequencing.</title>
        <authorList>
            <person name="Fukushima K."/>
        </authorList>
    </citation>
    <scope>NUCLEOTIDE SEQUENCE</scope>
    <source>
        <strain evidence="2">SING2019-196</strain>
    </source>
</reference>
<proteinExistence type="predicted"/>
<gene>
    <name evidence="2" type="ORF">Nepgr_015678</name>
</gene>
<name>A0AAD3SMI4_NEPGR</name>
<evidence type="ECO:0000313" key="3">
    <source>
        <dbReference type="Proteomes" id="UP001279734"/>
    </source>
</evidence>
<dbReference type="EMBL" id="BSYO01000013">
    <property type="protein sequence ID" value="GMH13837.1"/>
    <property type="molecule type" value="Genomic_DNA"/>
</dbReference>
<feature type="region of interest" description="Disordered" evidence="1">
    <location>
        <begin position="132"/>
        <end position="157"/>
    </location>
</feature>